<dbReference type="AlphaFoldDB" id="A0A1H2YNL9"/>
<organism evidence="3 4">
    <name type="scientific">Albimonas donghaensis</name>
    <dbReference type="NCBI Taxonomy" id="356660"/>
    <lineage>
        <taxon>Bacteria</taxon>
        <taxon>Pseudomonadati</taxon>
        <taxon>Pseudomonadota</taxon>
        <taxon>Alphaproteobacteria</taxon>
        <taxon>Rhodobacterales</taxon>
        <taxon>Paracoccaceae</taxon>
        <taxon>Albimonas</taxon>
    </lineage>
</organism>
<feature type="region of interest" description="Disordered" evidence="1">
    <location>
        <begin position="179"/>
        <end position="225"/>
    </location>
</feature>
<evidence type="ECO:0000256" key="1">
    <source>
        <dbReference type="SAM" id="MobiDB-lite"/>
    </source>
</evidence>
<keyword evidence="2" id="KW-0732">Signal</keyword>
<name>A0A1H2YNL9_9RHOB</name>
<feature type="signal peptide" evidence="2">
    <location>
        <begin position="1"/>
        <end position="22"/>
    </location>
</feature>
<protein>
    <recommendedName>
        <fullName evidence="5">MYXO-CTERM domain-containing protein</fullName>
    </recommendedName>
</protein>
<dbReference type="STRING" id="356660.SAMN05444336_103190"/>
<keyword evidence="4" id="KW-1185">Reference proteome</keyword>
<dbReference type="Proteomes" id="UP000199118">
    <property type="component" value="Unassembled WGS sequence"/>
</dbReference>
<dbReference type="EMBL" id="FNMZ01000003">
    <property type="protein sequence ID" value="SDX06581.1"/>
    <property type="molecule type" value="Genomic_DNA"/>
</dbReference>
<dbReference type="OrthoDB" id="8420641at2"/>
<accession>A0A1H2YNL9</accession>
<evidence type="ECO:0000313" key="3">
    <source>
        <dbReference type="EMBL" id="SDX06581.1"/>
    </source>
</evidence>
<reference evidence="3 4" key="1">
    <citation type="submission" date="2016-10" db="EMBL/GenBank/DDBJ databases">
        <authorList>
            <person name="de Groot N.N."/>
        </authorList>
    </citation>
    <scope>NUCLEOTIDE SEQUENCE [LARGE SCALE GENOMIC DNA]</scope>
    <source>
        <strain evidence="3 4">DSM 17890</strain>
    </source>
</reference>
<evidence type="ECO:0000313" key="4">
    <source>
        <dbReference type="Proteomes" id="UP000199118"/>
    </source>
</evidence>
<gene>
    <name evidence="3" type="ORF">SAMN05444336_103190</name>
</gene>
<feature type="chain" id="PRO_5011552810" description="MYXO-CTERM domain-containing protein" evidence="2">
    <location>
        <begin position="23"/>
        <end position="247"/>
    </location>
</feature>
<feature type="compositionally biased region" description="Basic and acidic residues" evidence="1">
    <location>
        <begin position="190"/>
        <end position="202"/>
    </location>
</feature>
<evidence type="ECO:0000256" key="2">
    <source>
        <dbReference type="SAM" id="SignalP"/>
    </source>
</evidence>
<sequence>MLRALLLLGGAVVLAVGAAAPAAGHSVYDTDPNANACCGGEHCGPVPRESVTWDPEAGGWTLLWRDEEVFVPRESALLSPDEGFHACGSRTRGLFGAEGPLPPGAAAELSPWKMCFLVPRDALETAFADVGDDRLAFGEMLDGLIGTARDLSRRGFEIGGRLAALSYGGAHDPEIRTVGIVDGGSSSGRTEGEAGGRTDGEAPRTPSGGEGGHSEGAPPSVVPAPPAALMLLSGLVALGLARRRRGG</sequence>
<dbReference type="RefSeq" id="WP_092681425.1">
    <property type="nucleotide sequence ID" value="NZ_FNMZ01000003.1"/>
</dbReference>
<evidence type="ECO:0008006" key="5">
    <source>
        <dbReference type="Google" id="ProtNLM"/>
    </source>
</evidence>
<proteinExistence type="predicted"/>